<dbReference type="InParanoid" id="W2S2N3"/>
<feature type="transmembrane region" description="Helical" evidence="2">
    <location>
        <begin position="345"/>
        <end position="365"/>
    </location>
</feature>
<dbReference type="PANTHER" id="PTHR36927">
    <property type="entry name" value="BLR4337 PROTEIN"/>
    <property type="match status" value="1"/>
</dbReference>
<feature type="transmembrane region" description="Helical" evidence="2">
    <location>
        <begin position="269"/>
        <end position="286"/>
    </location>
</feature>
<dbReference type="VEuPathDB" id="FungiDB:HMPREF1541_02080"/>
<evidence type="ECO:0000256" key="1">
    <source>
        <dbReference type="SAM" id="MobiDB-lite"/>
    </source>
</evidence>
<feature type="transmembrane region" description="Helical" evidence="2">
    <location>
        <begin position="478"/>
        <end position="496"/>
    </location>
</feature>
<dbReference type="RefSeq" id="XP_008714658.1">
    <property type="nucleotide sequence ID" value="XM_008716436.1"/>
</dbReference>
<dbReference type="AlphaFoldDB" id="W2S2N3"/>
<protein>
    <submittedName>
        <fullName evidence="3">Uncharacterized protein</fullName>
    </submittedName>
</protein>
<keyword evidence="2" id="KW-1133">Transmembrane helix</keyword>
<feature type="compositionally biased region" description="Low complexity" evidence="1">
    <location>
        <begin position="17"/>
        <end position="26"/>
    </location>
</feature>
<organism evidence="3 4">
    <name type="scientific">Cyphellophora europaea (strain CBS 101466)</name>
    <name type="common">Phialophora europaea</name>
    <dbReference type="NCBI Taxonomy" id="1220924"/>
    <lineage>
        <taxon>Eukaryota</taxon>
        <taxon>Fungi</taxon>
        <taxon>Dikarya</taxon>
        <taxon>Ascomycota</taxon>
        <taxon>Pezizomycotina</taxon>
        <taxon>Eurotiomycetes</taxon>
        <taxon>Chaetothyriomycetidae</taxon>
        <taxon>Chaetothyriales</taxon>
        <taxon>Cyphellophoraceae</taxon>
        <taxon>Cyphellophora</taxon>
    </lineage>
</organism>
<accession>W2S2N3</accession>
<dbReference type="PANTHER" id="PTHR36927:SF4">
    <property type="entry name" value="BLR5718 PROTEIN"/>
    <property type="match status" value="1"/>
</dbReference>
<evidence type="ECO:0000313" key="4">
    <source>
        <dbReference type="Proteomes" id="UP000030752"/>
    </source>
</evidence>
<feature type="compositionally biased region" description="Basic and acidic residues" evidence="1">
    <location>
        <begin position="1"/>
        <end position="15"/>
    </location>
</feature>
<proteinExistence type="predicted"/>
<feature type="transmembrane region" description="Helical" evidence="2">
    <location>
        <begin position="418"/>
        <end position="441"/>
    </location>
</feature>
<dbReference type="EMBL" id="KB822718">
    <property type="protein sequence ID" value="ETN42922.1"/>
    <property type="molecule type" value="Genomic_DNA"/>
</dbReference>
<keyword evidence="4" id="KW-1185">Reference proteome</keyword>
<feature type="transmembrane region" description="Helical" evidence="2">
    <location>
        <begin position="158"/>
        <end position="180"/>
    </location>
</feature>
<dbReference type="HOGENOM" id="CLU_036097_2_0_1"/>
<evidence type="ECO:0000256" key="2">
    <source>
        <dbReference type="SAM" id="Phobius"/>
    </source>
</evidence>
<keyword evidence="2" id="KW-0472">Membrane</keyword>
<dbReference type="OrthoDB" id="4141464at2759"/>
<sequence length="555" mass="60873">MDSDDSSQKSSEKSRRSLLGLRQLSSDAKGFFKEQVTKAKHVRDDLVHKRGEPSTPKRDVDPTQAQPLISSPITPSTPTTPWTSWKALPRQPKTDGKALPQQPTPSLSSPQPRLHHLSALRVGLTSLVVLHHTAIPYGGLGNWGWHSPCFPSMSPALAGFNAVNQTFFMAGFYWLAGYFTHGQLQKLIQRRAAPKSPSSSRREEGTSISFVTGRAQRLVVPAVAYTVLAAPLFRLLILASDRSLALSSSDVKQLLRNYFETLRGIKGPVWFSVVLFFFDAIAAGVATLRPSSFQQWPTWSSPQRKYVLGAFGLSALTAFLVRVPFPVGRILTPLNLQPAFLPQYIFAYAMGHICANTGSMYLHSLFLSSRNEPLSSLALSVVTMMLGLAATLASTMLSQKRIPSFTAGLKLTAGGLNLPAALYAIWNELGFITLLPSLVAVCEKYFNRADLLTFGLPRFSPFRKTPNKERRKVNLARYSYATFLVHPIVSLGVELLAQRFIMPHVDCSQLSKGKTAWALCAPVVATVVVGSVNTVASWMAGIAMVECVPFVGRWI</sequence>
<evidence type="ECO:0000313" key="3">
    <source>
        <dbReference type="EMBL" id="ETN42922.1"/>
    </source>
</evidence>
<feature type="transmembrane region" description="Helical" evidence="2">
    <location>
        <begin position="516"/>
        <end position="536"/>
    </location>
</feature>
<feature type="transmembrane region" description="Helical" evidence="2">
    <location>
        <begin position="306"/>
        <end position="325"/>
    </location>
</feature>
<feature type="compositionally biased region" description="Basic and acidic residues" evidence="1">
    <location>
        <begin position="30"/>
        <end position="61"/>
    </location>
</feature>
<name>W2S2N3_CYPE1</name>
<feature type="region of interest" description="Disordered" evidence="1">
    <location>
        <begin position="1"/>
        <end position="112"/>
    </location>
</feature>
<reference evidence="3 4" key="1">
    <citation type="submission" date="2013-03" db="EMBL/GenBank/DDBJ databases">
        <title>The Genome Sequence of Phialophora europaea CBS 101466.</title>
        <authorList>
            <consortium name="The Broad Institute Genomics Platform"/>
            <person name="Cuomo C."/>
            <person name="de Hoog S."/>
            <person name="Gorbushina A."/>
            <person name="Walker B."/>
            <person name="Young S.K."/>
            <person name="Zeng Q."/>
            <person name="Gargeya S."/>
            <person name="Fitzgerald M."/>
            <person name="Haas B."/>
            <person name="Abouelleil A."/>
            <person name="Allen A.W."/>
            <person name="Alvarado L."/>
            <person name="Arachchi H.M."/>
            <person name="Berlin A.M."/>
            <person name="Chapman S.B."/>
            <person name="Gainer-Dewar J."/>
            <person name="Goldberg J."/>
            <person name="Griggs A."/>
            <person name="Gujja S."/>
            <person name="Hansen M."/>
            <person name="Howarth C."/>
            <person name="Imamovic A."/>
            <person name="Ireland A."/>
            <person name="Larimer J."/>
            <person name="McCowan C."/>
            <person name="Murphy C."/>
            <person name="Pearson M."/>
            <person name="Poon T.W."/>
            <person name="Priest M."/>
            <person name="Roberts A."/>
            <person name="Saif S."/>
            <person name="Shea T."/>
            <person name="Sisk P."/>
            <person name="Sykes S."/>
            <person name="Wortman J."/>
            <person name="Nusbaum C."/>
            <person name="Birren B."/>
        </authorList>
    </citation>
    <scope>NUCLEOTIDE SEQUENCE [LARGE SCALE GENOMIC DNA]</scope>
    <source>
        <strain evidence="3 4">CBS 101466</strain>
    </source>
</reference>
<feature type="compositionally biased region" description="Low complexity" evidence="1">
    <location>
        <begin position="69"/>
        <end position="85"/>
    </location>
</feature>
<keyword evidence="2" id="KW-0812">Transmembrane</keyword>
<dbReference type="GeneID" id="19969419"/>
<feature type="transmembrane region" description="Helical" evidence="2">
    <location>
        <begin position="218"/>
        <end position="239"/>
    </location>
</feature>
<feature type="transmembrane region" description="Helical" evidence="2">
    <location>
        <begin position="377"/>
        <end position="398"/>
    </location>
</feature>
<feature type="transmembrane region" description="Helical" evidence="2">
    <location>
        <begin position="119"/>
        <end position="138"/>
    </location>
</feature>
<feature type="compositionally biased region" description="Low complexity" evidence="1">
    <location>
        <begin position="99"/>
        <end position="112"/>
    </location>
</feature>
<gene>
    <name evidence="3" type="ORF">HMPREF1541_02080</name>
</gene>
<dbReference type="Proteomes" id="UP000030752">
    <property type="component" value="Unassembled WGS sequence"/>
</dbReference>
<dbReference type="eggNOG" id="ENOG502S9Z5">
    <property type="taxonomic scope" value="Eukaryota"/>
</dbReference>
<dbReference type="InterPro" id="IPR050623">
    <property type="entry name" value="Glucan_succinyl_AcylTrfase"/>
</dbReference>